<dbReference type="InterPro" id="IPR001753">
    <property type="entry name" value="Enoyl-CoA_hydra/iso"/>
</dbReference>
<dbReference type="CDD" id="cd06558">
    <property type="entry name" value="crotonase-like"/>
    <property type="match status" value="1"/>
</dbReference>
<dbReference type="Pfam" id="PF00378">
    <property type="entry name" value="ECH_1"/>
    <property type="match status" value="1"/>
</dbReference>
<reference evidence="3" key="1">
    <citation type="journal article" date="2019" name="Int. J. Syst. Evol. Microbiol.">
        <title>The Global Catalogue of Microorganisms (GCM) 10K type strain sequencing project: providing services to taxonomists for standard genome sequencing and annotation.</title>
        <authorList>
            <consortium name="The Broad Institute Genomics Platform"/>
            <consortium name="The Broad Institute Genome Sequencing Center for Infectious Disease"/>
            <person name="Wu L."/>
            <person name="Ma J."/>
        </authorList>
    </citation>
    <scope>NUCLEOTIDE SEQUENCE [LARGE SCALE GENOMIC DNA]</scope>
    <source>
        <strain evidence="3">JCM 1490</strain>
    </source>
</reference>
<evidence type="ECO:0000256" key="1">
    <source>
        <dbReference type="ARBA" id="ARBA00005254"/>
    </source>
</evidence>
<dbReference type="Gene3D" id="1.10.12.10">
    <property type="entry name" value="Lyase 2-enoyl-coa Hydratase, Chain A, domain 2"/>
    <property type="match status" value="1"/>
</dbReference>
<dbReference type="InterPro" id="IPR014748">
    <property type="entry name" value="Enoyl-CoA_hydra_C"/>
</dbReference>
<dbReference type="PANTHER" id="PTHR43459">
    <property type="entry name" value="ENOYL-COA HYDRATASE"/>
    <property type="match status" value="1"/>
</dbReference>
<dbReference type="SUPFAM" id="SSF52096">
    <property type="entry name" value="ClpP/crotonase"/>
    <property type="match status" value="1"/>
</dbReference>
<organism evidence="2 3">
    <name type="scientific">Georgenia alba</name>
    <dbReference type="NCBI Taxonomy" id="2233858"/>
    <lineage>
        <taxon>Bacteria</taxon>
        <taxon>Bacillati</taxon>
        <taxon>Actinomycetota</taxon>
        <taxon>Actinomycetes</taxon>
        <taxon>Micrococcales</taxon>
        <taxon>Bogoriellaceae</taxon>
        <taxon>Georgenia</taxon>
    </lineage>
</organism>
<comment type="caution">
    <text evidence="2">The sequence shown here is derived from an EMBL/GenBank/DDBJ whole genome shotgun (WGS) entry which is preliminary data.</text>
</comment>
<accession>A0ABW2Q9U1</accession>
<dbReference type="Gene3D" id="3.90.226.10">
    <property type="entry name" value="2-enoyl-CoA Hydratase, Chain A, domain 1"/>
    <property type="match status" value="1"/>
</dbReference>
<dbReference type="EMBL" id="JBHTCQ010000001">
    <property type="protein sequence ID" value="MFC7404183.1"/>
    <property type="molecule type" value="Genomic_DNA"/>
</dbReference>
<sequence length="257" mass="27576">MTGDVFTQQEDGVLTLTLSNPAKRNSLSMEMYDVLESELERAAADPGLRAVVLQGAGGAFAGGTDIRHLAEIHTGADGVAYEAHMARVQSKLLDLRVPVIALVQGPCVGGGLVLAALSDLVYCTPEARFGSPIARTLGNALSATSIARLYECFGRRATAEMLLTGRLLSADEAERAGFVTAVVEEKDLAGRLQETLDAIARCAPKTLRSFKEIERRLDARLEKVDVDDLFEEIYGSADFAEGVAAFLDKRTPRFSGQ</sequence>
<evidence type="ECO:0000313" key="2">
    <source>
        <dbReference type="EMBL" id="MFC7404183.1"/>
    </source>
</evidence>
<evidence type="ECO:0000313" key="3">
    <source>
        <dbReference type="Proteomes" id="UP001596455"/>
    </source>
</evidence>
<dbReference type="RefSeq" id="WP_382391334.1">
    <property type="nucleotide sequence ID" value="NZ_JBHTCQ010000001.1"/>
</dbReference>
<proteinExistence type="inferred from homology"/>
<protein>
    <submittedName>
        <fullName evidence="2">Enoyl-CoA hydratase-related protein</fullName>
    </submittedName>
</protein>
<keyword evidence="3" id="KW-1185">Reference proteome</keyword>
<comment type="similarity">
    <text evidence="1">Belongs to the enoyl-CoA hydratase/isomerase family.</text>
</comment>
<gene>
    <name evidence="2" type="ORF">ACFQQL_03595</name>
</gene>
<name>A0ABW2Q9U1_9MICO</name>
<dbReference type="Proteomes" id="UP001596455">
    <property type="component" value="Unassembled WGS sequence"/>
</dbReference>
<dbReference type="InterPro" id="IPR029045">
    <property type="entry name" value="ClpP/crotonase-like_dom_sf"/>
</dbReference>
<dbReference type="PANTHER" id="PTHR43459:SF1">
    <property type="entry name" value="EG:BACN32G11.4 PROTEIN"/>
    <property type="match status" value="1"/>
</dbReference>